<evidence type="ECO:0000313" key="1">
    <source>
        <dbReference type="EMBL" id="MBF4102186.1"/>
    </source>
</evidence>
<protein>
    <submittedName>
        <fullName evidence="1">Uncharacterized protein</fullName>
    </submittedName>
</protein>
<dbReference type="AlphaFoldDB" id="A0A930Y4R2"/>
<sequence>MLRNDGKVEKKSSNFKWRKICRGMIQQAGQTQSKMEKKWCKMTKNGQSENKIINKKSA</sequence>
<organism evidence="1">
    <name type="scientific">Gallibacterium anatis</name>
    <dbReference type="NCBI Taxonomy" id="750"/>
    <lineage>
        <taxon>Bacteria</taxon>
        <taxon>Pseudomonadati</taxon>
        <taxon>Pseudomonadota</taxon>
        <taxon>Gammaproteobacteria</taxon>
        <taxon>Pasteurellales</taxon>
        <taxon>Pasteurellaceae</taxon>
        <taxon>Gallibacterium</taxon>
    </lineage>
</organism>
<reference evidence="1" key="1">
    <citation type="submission" date="2020-11" db="EMBL/GenBank/DDBJ databases">
        <title>Gallibacterium anatis 1637, full genome, WGS.</title>
        <authorList>
            <person name="Laishevtcev A.I."/>
            <person name="Yakimova E.A."/>
            <person name="Petkovich D."/>
            <person name="Stepanova T.V."/>
            <person name="Kalendr R.S."/>
            <person name="Rubalsky E.O."/>
            <person name="Zulkarneev E.R."/>
            <person name="Aleshkin A.V."/>
        </authorList>
    </citation>
    <scope>NUCLEOTIDE SEQUENCE</scope>
    <source>
        <strain evidence="1">1637</strain>
    </source>
</reference>
<gene>
    <name evidence="1" type="ORF">INT80_01125</name>
</gene>
<accession>A0A930Y4R2</accession>
<proteinExistence type="predicted"/>
<name>A0A930Y4R2_9PAST</name>
<dbReference type="EMBL" id="JADION010000002">
    <property type="protein sequence ID" value="MBF4102186.1"/>
    <property type="molecule type" value="Genomic_DNA"/>
</dbReference>
<comment type="caution">
    <text evidence="1">The sequence shown here is derived from an EMBL/GenBank/DDBJ whole genome shotgun (WGS) entry which is preliminary data.</text>
</comment>